<dbReference type="Proteomes" id="UP000235653">
    <property type="component" value="Unassembled WGS sequence"/>
</dbReference>
<feature type="transmembrane region" description="Helical" evidence="1">
    <location>
        <begin position="35"/>
        <end position="59"/>
    </location>
</feature>
<sequence length="60" mass="6497">MSEFGLILFGIVILLLGIFVLRLKPMKTNEGSMLVKFLGLAMVVGSSIGILILTLYVLVT</sequence>
<gene>
    <name evidence="2" type="ORF">JP09_008460</name>
</gene>
<dbReference type="AlphaFoldDB" id="A0A2P5P648"/>
<evidence type="ECO:0000256" key="1">
    <source>
        <dbReference type="SAM" id="Phobius"/>
    </source>
</evidence>
<evidence type="ECO:0000313" key="2">
    <source>
        <dbReference type="EMBL" id="PPD57757.1"/>
    </source>
</evidence>
<name>A0A2P5P648_9CHLR</name>
<dbReference type="EMBL" id="JQAN02000011">
    <property type="protein sequence ID" value="PPD57757.1"/>
    <property type="molecule type" value="Genomic_DNA"/>
</dbReference>
<reference evidence="2 3" key="1">
    <citation type="journal article" date="2017" name="ISME J.">
        <title>Grape pomace compost harbors organohalide-respiring Dehalogenimonas species with novel reductive dehalogenase genes.</title>
        <authorList>
            <person name="Yang Y."/>
            <person name="Higgins S.A."/>
            <person name="Yan J."/>
            <person name="Simsir B."/>
            <person name="Chourey K."/>
            <person name="Iyer R."/>
            <person name="Hettich R.L."/>
            <person name="Baldwin B."/>
            <person name="Ogles D.M."/>
            <person name="Loffler F.E."/>
        </authorList>
    </citation>
    <scope>NUCLEOTIDE SEQUENCE [LARGE SCALE GENOMIC DNA]</scope>
    <source>
        <strain evidence="2 3">GP</strain>
    </source>
</reference>
<protein>
    <submittedName>
        <fullName evidence="2">Uncharacterized protein</fullName>
    </submittedName>
</protein>
<evidence type="ECO:0000313" key="3">
    <source>
        <dbReference type="Proteomes" id="UP000235653"/>
    </source>
</evidence>
<keyword evidence="3" id="KW-1185">Reference proteome</keyword>
<organism evidence="2 3">
    <name type="scientific">Dehalogenimonas etheniformans</name>
    <dbReference type="NCBI Taxonomy" id="1536648"/>
    <lineage>
        <taxon>Bacteria</taxon>
        <taxon>Bacillati</taxon>
        <taxon>Chloroflexota</taxon>
        <taxon>Dehalococcoidia</taxon>
        <taxon>Dehalococcoidales</taxon>
        <taxon>Dehalococcoidaceae</taxon>
        <taxon>Dehalogenimonas</taxon>
    </lineage>
</organism>
<keyword evidence="1" id="KW-0472">Membrane</keyword>
<comment type="caution">
    <text evidence="2">The sequence shown here is derived from an EMBL/GenBank/DDBJ whole genome shotgun (WGS) entry which is preliminary data.</text>
</comment>
<keyword evidence="1" id="KW-0812">Transmembrane</keyword>
<proteinExistence type="predicted"/>
<keyword evidence="1" id="KW-1133">Transmembrane helix</keyword>
<accession>A0A2P5P648</accession>
<feature type="transmembrane region" description="Helical" evidence="1">
    <location>
        <begin position="6"/>
        <end position="23"/>
    </location>
</feature>